<evidence type="ECO:0000256" key="10">
    <source>
        <dbReference type="SAM" id="Phobius"/>
    </source>
</evidence>
<accession>A0A9R1TB68</accession>
<dbReference type="GO" id="GO:0005549">
    <property type="term" value="F:odorant binding"/>
    <property type="evidence" value="ECO:0007669"/>
    <property type="project" value="InterPro"/>
</dbReference>
<dbReference type="Proteomes" id="UP000694866">
    <property type="component" value="Unplaced"/>
</dbReference>
<keyword evidence="5" id="KW-0552">Olfaction</keyword>
<keyword evidence="7 10" id="KW-0472">Membrane</keyword>
<dbReference type="GO" id="GO:0005886">
    <property type="term" value="C:plasma membrane"/>
    <property type="evidence" value="ECO:0007669"/>
    <property type="project" value="UniProtKB-SubCell"/>
</dbReference>
<dbReference type="GO" id="GO:0004984">
    <property type="term" value="F:olfactory receptor activity"/>
    <property type="evidence" value="ECO:0007669"/>
    <property type="project" value="InterPro"/>
</dbReference>
<comment type="subcellular location">
    <subcellularLocation>
        <location evidence="1">Cell membrane</location>
        <topology evidence="1">Multi-pass membrane protein</topology>
    </subcellularLocation>
</comment>
<dbReference type="AlphaFoldDB" id="A0A9R1TB68"/>
<gene>
    <name evidence="12" type="primary">LOC105268295</name>
</gene>
<proteinExistence type="predicted"/>
<evidence type="ECO:0000313" key="12">
    <source>
        <dbReference type="RefSeq" id="XP_011306039.1"/>
    </source>
</evidence>
<evidence type="ECO:0000256" key="4">
    <source>
        <dbReference type="ARBA" id="ARBA00022692"/>
    </source>
</evidence>
<organism evidence="11 12">
    <name type="scientific">Fopius arisanus</name>
    <dbReference type="NCBI Taxonomy" id="64838"/>
    <lineage>
        <taxon>Eukaryota</taxon>
        <taxon>Metazoa</taxon>
        <taxon>Ecdysozoa</taxon>
        <taxon>Arthropoda</taxon>
        <taxon>Hexapoda</taxon>
        <taxon>Insecta</taxon>
        <taxon>Pterygota</taxon>
        <taxon>Neoptera</taxon>
        <taxon>Endopterygota</taxon>
        <taxon>Hymenoptera</taxon>
        <taxon>Apocrita</taxon>
        <taxon>Ichneumonoidea</taxon>
        <taxon>Braconidae</taxon>
        <taxon>Opiinae</taxon>
        <taxon>Fopius</taxon>
    </lineage>
</organism>
<name>A0A9R1TB68_9HYME</name>
<keyword evidence="8" id="KW-0675">Receptor</keyword>
<feature type="transmembrane region" description="Helical" evidence="10">
    <location>
        <begin position="64"/>
        <end position="86"/>
    </location>
</feature>
<keyword evidence="2" id="KW-1003">Cell membrane</keyword>
<dbReference type="Pfam" id="PF02949">
    <property type="entry name" value="7tm_6"/>
    <property type="match status" value="1"/>
</dbReference>
<dbReference type="InterPro" id="IPR004117">
    <property type="entry name" value="7tm6_olfct_rcpt"/>
</dbReference>
<reference evidence="12" key="1">
    <citation type="submission" date="2025-08" db="UniProtKB">
        <authorList>
            <consortium name="RefSeq"/>
        </authorList>
    </citation>
    <scope>IDENTIFICATION</scope>
    <source>
        <strain evidence="12">USDA-PBARC FA_bdor</strain>
        <tissue evidence="12">Whole organism</tissue>
    </source>
</reference>
<dbReference type="PANTHER" id="PTHR21137">
    <property type="entry name" value="ODORANT RECEPTOR"/>
    <property type="match status" value="1"/>
</dbReference>
<feature type="transmembrane region" description="Helical" evidence="10">
    <location>
        <begin position="207"/>
        <end position="227"/>
    </location>
</feature>
<evidence type="ECO:0000256" key="8">
    <source>
        <dbReference type="ARBA" id="ARBA00023170"/>
    </source>
</evidence>
<evidence type="ECO:0000256" key="9">
    <source>
        <dbReference type="ARBA" id="ARBA00023224"/>
    </source>
</evidence>
<keyword evidence="4 10" id="KW-0812">Transmembrane</keyword>
<dbReference type="OrthoDB" id="7696577at2759"/>
<keyword evidence="3" id="KW-0716">Sensory transduction</keyword>
<evidence type="ECO:0000256" key="6">
    <source>
        <dbReference type="ARBA" id="ARBA00022989"/>
    </source>
</evidence>
<dbReference type="GO" id="GO:0007165">
    <property type="term" value="P:signal transduction"/>
    <property type="evidence" value="ECO:0007669"/>
    <property type="project" value="UniProtKB-KW"/>
</dbReference>
<keyword evidence="11" id="KW-1185">Reference proteome</keyword>
<evidence type="ECO:0000256" key="1">
    <source>
        <dbReference type="ARBA" id="ARBA00004651"/>
    </source>
</evidence>
<keyword evidence="6 10" id="KW-1133">Transmembrane helix</keyword>
<dbReference type="KEGG" id="fas:105268295"/>
<evidence type="ECO:0000256" key="5">
    <source>
        <dbReference type="ARBA" id="ARBA00022725"/>
    </source>
</evidence>
<evidence type="ECO:0008006" key="13">
    <source>
        <dbReference type="Google" id="ProtNLM"/>
    </source>
</evidence>
<dbReference type="RefSeq" id="XP_011306039.1">
    <property type="nucleotide sequence ID" value="XM_011307737.1"/>
</dbReference>
<protein>
    <recommendedName>
        <fullName evidence="13">Odorant receptor</fullName>
    </recommendedName>
</protein>
<feature type="transmembrane region" description="Helical" evidence="10">
    <location>
        <begin position="98"/>
        <end position="117"/>
    </location>
</feature>
<evidence type="ECO:0000313" key="11">
    <source>
        <dbReference type="Proteomes" id="UP000694866"/>
    </source>
</evidence>
<evidence type="ECO:0000256" key="3">
    <source>
        <dbReference type="ARBA" id="ARBA00022606"/>
    </source>
</evidence>
<feature type="transmembrane region" description="Helical" evidence="10">
    <location>
        <begin position="234"/>
        <end position="252"/>
    </location>
</feature>
<dbReference type="PANTHER" id="PTHR21137:SF35">
    <property type="entry name" value="ODORANT RECEPTOR 19A-RELATED"/>
    <property type="match status" value="1"/>
</dbReference>
<dbReference type="GeneID" id="105268295"/>
<sequence length="285" mass="33162">MKTQSMQNKATDIPERKAELVLNPGRMDVMRNGEDFWDQPYYWFTKTVFRAIGHWPYQSRKEIIVCRIVLHFTYWIQIIPQILAIVRHYDDFDLILETTSSFITDVAVICNLATFVFNSDKIRILLEQIKEDWSIFPVDNGLQLLHEYTLLGKQRAVLYSAGLYSAWFIFVSEPVYVKIVRLFIPSNKSLPLRFAIPVDYGPLDMEAYYYTILIVAAVSIFGIVTVIVSADILLFLYAQHACGVFAALGFAIENLPVGRYTLKKMENYEYLYMRKCAIIHHRVLE</sequence>
<evidence type="ECO:0000256" key="2">
    <source>
        <dbReference type="ARBA" id="ARBA00022475"/>
    </source>
</evidence>
<evidence type="ECO:0000256" key="7">
    <source>
        <dbReference type="ARBA" id="ARBA00023136"/>
    </source>
</evidence>
<keyword evidence="9" id="KW-0807">Transducer</keyword>